<reference evidence="1" key="1">
    <citation type="submission" date="2019-11" db="EMBL/GenBank/DDBJ databases">
        <authorList>
            <person name="Feng L."/>
        </authorList>
    </citation>
    <scope>NUCLEOTIDE SEQUENCE</scope>
    <source>
        <strain evidence="1">CintestinalisLFYP54</strain>
    </source>
</reference>
<gene>
    <name evidence="1" type="ORF">CILFYP54_01415</name>
</gene>
<proteinExistence type="predicted"/>
<dbReference type="AlphaFoldDB" id="A0A6N2Z485"/>
<dbReference type="EMBL" id="CACRTN010000010">
    <property type="protein sequence ID" value="VYT74054.1"/>
    <property type="molecule type" value="Genomic_DNA"/>
</dbReference>
<protein>
    <submittedName>
        <fullName evidence="1">Uncharacterized protein</fullName>
    </submittedName>
</protein>
<organism evidence="1">
    <name type="scientific">Collinsella intestinalis</name>
    <dbReference type="NCBI Taxonomy" id="147207"/>
    <lineage>
        <taxon>Bacteria</taxon>
        <taxon>Bacillati</taxon>
        <taxon>Actinomycetota</taxon>
        <taxon>Coriobacteriia</taxon>
        <taxon>Coriobacteriales</taxon>
        <taxon>Coriobacteriaceae</taxon>
        <taxon>Collinsella</taxon>
    </lineage>
</organism>
<name>A0A6N2Z485_9ACTN</name>
<evidence type="ECO:0000313" key="1">
    <source>
        <dbReference type="EMBL" id="VYT74054.1"/>
    </source>
</evidence>
<accession>A0A6N2Z485</accession>
<sequence>MSEDRRMSEGAGEERDCPPLELWAEAVSWLGELTYQVVMGEPCEDEGDFFQQPLRPLMGGWLVLRHGACNAGR</sequence>